<feature type="compositionally biased region" description="Basic and acidic residues" evidence="1">
    <location>
        <begin position="24"/>
        <end position="42"/>
    </location>
</feature>
<sequence length="97" mass="10127">MAGQEDQHGWSEDIGTEGAAAAEGARKAREKPDHEPDPHRDYSPGGTLSDTDMEPGSPFGAGDSTTRRGEEIGPDPGEAAEGYKGASQRPYGSSHDS</sequence>
<proteinExistence type="predicted"/>
<dbReference type="KEGG" id="acab:QRX50_29345"/>
<gene>
    <name evidence="2" type="ORF">QRX50_29345</name>
</gene>
<feature type="compositionally biased region" description="Basic and acidic residues" evidence="1">
    <location>
        <begin position="1"/>
        <end position="11"/>
    </location>
</feature>
<protein>
    <submittedName>
        <fullName evidence="2">Uncharacterized protein</fullName>
    </submittedName>
</protein>
<evidence type="ECO:0000313" key="3">
    <source>
        <dbReference type="Proteomes" id="UP001236014"/>
    </source>
</evidence>
<dbReference type="AlphaFoldDB" id="A0A9Y2IAL2"/>
<dbReference type="Proteomes" id="UP001236014">
    <property type="component" value="Chromosome"/>
</dbReference>
<dbReference type="EMBL" id="CP127294">
    <property type="protein sequence ID" value="WIX75600.1"/>
    <property type="molecule type" value="Genomic_DNA"/>
</dbReference>
<reference evidence="2 3" key="1">
    <citation type="submission" date="2023-06" db="EMBL/GenBank/DDBJ databases">
        <authorList>
            <person name="Oyuntsetseg B."/>
            <person name="Kim S.B."/>
        </authorList>
    </citation>
    <scope>NUCLEOTIDE SEQUENCE [LARGE SCALE GENOMIC DNA]</scope>
    <source>
        <strain evidence="2 3">2-15</strain>
    </source>
</reference>
<evidence type="ECO:0000313" key="2">
    <source>
        <dbReference type="EMBL" id="WIX75600.1"/>
    </source>
</evidence>
<keyword evidence="3" id="KW-1185">Reference proteome</keyword>
<dbReference type="RefSeq" id="WP_285966365.1">
    <property type="nucleotide sequence ID" value="NZ_CP127294.1"/>
</dbReference>
<feature type="region of interest" description="Disordered" evidence="1">
    <location>
        <begin position="1"/>
        <end position="97"/>
    </location>
</feature>
<name>A0A9Y2IAL2_9PSEU</name>
<organism evidence="2 3">
    <name type="scientific">Amycolatopsis carbonis</name>
    <dbReference type="NCBI Taxonomy" id="715471"/>
    <lineage>
        <taxon>Bacteria</taxon>
        <taxon>Bacillati</taxon>
        <taxon>Actinomycetota</taxon>
        <taxon>Actinomycetes</taxon>
        <taxon>Pseudonocardiales</taxon>
        <taxon>Pseudonocardiaceae</taxon>
        <taxon>Amycolatopsis</taxon>
    </lineage>
</organism>
<evidence type="ECO:0000256" key="1">
    <source>
        <dbReference type="SAM" id="MobiDB-lite"/>
    </source>
</evidence>
<accession>A0A9Y2IAL2</accession>